<sequence>MNIWHALIGRPLKDREEQAVRVGVIEGLSVLAPDALSSVAYGTQEILIELQRAGITALWYVLPISAVIVVLLTFLVISYRQIIRSYPGGGGAYVIGRDTLGADASLIAGAALLIDYTLTVAVSVTAGVAAVVAAFPVLTPWTVGLSVAIVIVLAILNLRGLRESARAFALPTYLFIFMILLMAVVGLFKPLPEAPPWHSYITPPLGAVGLFVVLRAFSSGSSALTGIEAISNGVPIFQEPAPTRARTTLLLLGLFLGSMFLGTSIISYRYHIIPSANTTVLQQLAADIFGRGIFFYGLSFVTMAILAIAANTSFAGFPQLSSIMARDQWMPRMFLSRGDRLVYQNGVIILALVAIILIVGFGGNTTNLIPLYAIGVYLSFTIAMLSLAVKTWRNRTQFSKRAVIVLVGMGLMGATLTALVVIVSLITKFTQGAWIVALALPLLIWGMRKIRRHYRAVADELRVTDYSLKPVPAKIVAVVPVNSINRLSIKSLSVALGLAEEVVALHVVRSQEPPHQFEERWEKWNPDPRIKLAVVPTQYRSVVRPVVRYVDLLSHQNPENHVVIILPELIVRYVWEHFLHNQLALTLETVFIFRKNVTVMIMPYKLQGY</sequence>
<dbReference type="Proteomes" id="UP000242705">
    <property type="component" value="Unassembled WGS sequence"/>
</dbReference>
<feature type="transmembrane region" description="Helical" evidence="5">
    <location>
        <begin position="249"/>
        <end position="273"/>
    </location>
</feature>
<feature type="transmembrane region" description="Helical" evidence="5">
    <location>
        <begin position="293"/>
        <end position="320"/>
    </location>
</feature>
<dbReference type="InterPro" id="IPR002293">
    <property type="entry name" value="AA/rel_permease1"/>
</dbReference>
<feature type="transmembrane region" description="Helical" evidence="5">
    <location>
        <begin position="57"/>
        <end position="77"/>
    </location>
</feature>
<gene>
    <name evidence="6" type="ORF">C7B47_05280</name>
</gene>
<dbReference type="PANTHER" id="PTHR47704:SF1">
    <property type="entry name" value="POTASSIUM TRANSPORTER KIMA"/>
    <property type="match status" value="1"/>
</dbReference>
<reference evidence="6 7" key="1">
    <citation type="journal article" date="2014" name="BMC Genomics">
        <title>Comparison of environmental and isolate Sulfobacillus genomes reveals diverse carbon, sulfur, nitrogen, and hydrogen metabolisms.</title>
        <authorList>
            <person name="Justice N.B."/>
            <person name="Norman A."/>
            <person name="Brown C.T."/>
            <person name="Singh A."/>
            <person name="Thomas B.C."/>
            <person name="Banfield J.F."/>
        </authorList>
    </citation>
    <scope>NUCLEOTIDE SEQUENCE [LARGE SCALE GENOMIC DNA]</scope>
    <source>
        <strain evidence="6">AMDSBA5</strain>
    </source>
</reference>
<organism evidence="6 7">
    <name type="scientific">Sulfobacillus thermosulfidooxidans</name>
    <dbReference type="NCBI Taxonomy" id="28034"/>
    <lineage>
        <taxon>Bacteria</taxon>
        <taxon>Bacillati</taxon>
        <taxon>Bacillota</taxon>
        <taxon>Clostridia</taxon>
        <taxon>Eubacteriales</taxon>
        <taxon>Clostridiales Family XVII. Incertae Sedis</taxon>
        <taxon>Sulfobacillus</taxon>
    </lineage>
</organism>
<comment type="subcellular location">
    <subcellularLocation>
        <location evidence="1">Membrane</location>
        <topology evidence="1">Multi-pass membrane protein</topology>
    </subcellularLocation>
</comment>
<evidence type="ECO:0000313" key="6">
    <source>
        <dbReference type="EMBL" id="PSR28571.1"/>
    </source>
</evidence>
<accession>A0A2T2X252</accession>
<keyword evidence="3 5" id="KW-1133">Transmembrane helix</keyword>
<evidence type="ECO:0000256" key="2">
    <source>
        <dbReference type="ARBA" id="ARBA00022692"/>
    </source>
</evidence>
<feature type="transmembrane region" description="Helical" evidence="5">
    <location>
        <begin position="138"/>
        <end position="156"/>
    </location>
</feature>
<feature type="transmembrane region" description="Helical" evidence="5">
    <location>
        <begin position="106"/>
        <end position="132"/>
    </location>
</feature>
<evidence type="ECO:0000256" key="1">
    <source>
        <dbReference type="ARBA" id="ARBA00004141"/>
    </source>
</evidence>
<dbReference type="GO" id="GO:0016020">
    <property type="term" value="C:membrane"/>
    <property type="evidence" value="ECO:0007669"/>
    <property type="project" value="UniProtKB-SubCell"/>
</dbReference>
<name>A0A2T2X252_SULTH</name>
<keyword evidence="4 5" id="KW-0472">Membrane</keyword>
<dbReference type="Gene3D" id="1.20.1740.10">
    <property type="entry name" value="Amino acid/polyamine transporter I"/>
    <property type="match status" value="1"/>
</dbReference>
<comment type="caution">
    <text evidence="6">The sequence shown here is derived from an EMBL/GenBank/DDBJ whole genome shotgun (WGS) entry which is preliminary data.</text>
</comment>
<feature type="transmembrane region" description="Helical" evidence="5">
    <location>
        <begin position="168"/>
        <end position="188"/>
    </location>
</feature>
<dbReference type="InterPro" id="IPR053153">
    <property type="entry name" value="APC_K+_Transporter"/>
</dbReference>
<evidence type="ECO:0000256" key="4">
    <source>
        <dbReference type="ARBA" id="ARBA00023136"/>
    </source>
</evidence>
<evidence type="ECO:0000313" key="7">
    <source>
        <dbReference type="Proteomes" id="UP000242705"/>
    </source>
</evidence>
<feature type="transmembrane region" description="Helical" evidence="5">
    <location>
        <begin position="429"/>
        <end position="447"/>
    </location>
</feature>
<dbReference type="GO" id="GO:0022857">
    <property type="term" value="F:transmembrane transporter activity"/>
    <property type="evidence" value="ECO:0007669"/>
    <property type="project" value="InterPro"/>
</dbReference>
<dbReference type="PANTHER" id="PTHR47704">
    <property type="entry name" value="POTASSIUM TRANSPORTER KIMA"/>
    <property type="match status" value="1"/>
</dbReference>
<evidence type="ECO:0000256" key="3">
    <source>
        <dbReference type="ARBA" id="ARBA00022989"/>
    </source>
</evidence>
<protein>
    <submittedName>
        <fullName evidence="6">APC family permease</fullName>
    </submittedName>
</protein>
<feature type="transmembrane region" description="Helical" evidence="5">
    <location>
        <begin position="369"/>
        <end position="389"/>
    </location>
</feature>
<keyword evidence="2 5" id="KW-0812">Transmembrane</keyword>
<proteinExistence type="predicted"/>
<evidence type="ECO:0000256" key="5">
    <source>
        <dbReference type="SAM" id="Phobius"/>
    </source>
</evidence>
<dbReference type="Pfam" id="PF13520">
    <property type="entry name" value="AA_permease_2"/>
    <property type="match status" value="1"/>
</dbReference>
<feature type="transmembrane region" description="Helical" evidence="5">
    <location>
        <begin position="401"/>
        <end position="423"/>
    </location>
</feature>
<feature type="transmembrane region" description="Helical" evidence="5">
    <location>
        <begin position="200"/>
        <end position="217"/>
    </location>
</feature>
<dbReference type="AlphaFoldDB" id="A0A2T2X252"/>
<feature type="transmembrane region" description="Helical" evidence="5">
    <location>
        <begin position="341"/>
        <end position="363"/>
    </location>
</feature>
<dbReference type="EMBL" id="PXYX01000006">
    <property type="protein sequence ID" value="PSR28571.1"/>
    <property type="molecule type" value="Genomic_DNA"/>
</dbReference>